<evidence type="ECO:0000256" key="9">
    <source>
        <dbReference type="SAM" id="MobiDB-lite"/>
    </source>
</evidence>
<dbReference type="InterPro" id="IPR031127">
    <property type="entry name" value="E3_UB_ligase_RBR"/>
</dbReference>
<dbReference type="InterPro" id="IPR002867">
    <property type="entry name" value="IBR_dom"/>
</dbReference>
<reference evidence="11" key="1">
    <citation type="journal article" date="2023" name="Access Microbiol">
        <title>De-novo genome assembly for Akanthomyces muscarius, a biocontrol agent of insect agricultural pests.</title>
        <authorList>
            <person name="Erdos Z."/>
            <person name="Studholme D.J."/>
            <person name="Raymond B."/>
            <person name="Sharma M."/>
        </authorList>
    </citation>
    <scope>NUCLEOTIDE SEQUENCE</scope>
    <source>
        <strain evidence="11">Ve6</strain>
    </source>
</reference>
<dbReference type="Pfam" id="PF00097">
    <property type="entry name" value="zf-C3HC4"/>
    <property type="match status" value="1"/>
</dbReference>
<accession>A0A9W8UP49</accession>
<evidence type="ECO:0000256" key="6">
    <source>
        <dbReference type="ARBA" id="ARBA00022771"/>
    </source>
</evidence>
<keyword evidence="8" id="KW-0862">Zinc</keyword>
<keyword evidence="6" id="KW-0863">Zinc-finger</keyword>
<comment type="caution">
    <text evidence="11">The sequence shown here is derived from an EMBL/GenBank/DDBJ whole genome shotgun (WGS) entry which is preliminary data.</text>
</comment>
<dbReference type="CDD" id="cd20336">
    <property type="entry name" value="Rcat_RBR"/>
    <property type="match status" value="1"/>
</dbReference>
<dbReference type="Gene3D" id="1.20.120.1750">
    <property type="match status" value="1"/>
</dbReference>
<evidence type="ECO:0000256" key="8">
    <source>
        <dbReference type="ARBA" id="ARBA00022833"/>
    </source>
</evidence>
<keyword evidence="12" id="KW-1185">Reference proteome</keyword>
<dbReference type="RefSeq" id="XP_056055650.1">
    <property type="nucleotide sequence ID" value="XM_056198729.1"/>
</dbReference>
<dbReference type="GO" id="GO:0061630">
    <property type="term" value="F:ubiquitin protein ligase activity"/>
    <property type="evidence" value="ECO:0007669"/>
    <property type="project" value="UniProtKB-EC"/>
</dbReference>
<dbReference type="InterPro" id="IPR044066">
    <property type="entry name" value="TRIAD_supradom"/>
</dbReference>
<evidence type="ECO:0000313" key="11">
    <source>
        <dbReference type="EMBL" id="KAJ4155526.1"/>
    </source>
</evidence>
<gene>
    <name evidence="11" type="ORF">LMH87_000766</name>
</gene>
<keyword evidence="4" id="KW-0479">Metal-binding</keyword>
<dbReference type="GO" id="GO:0008270">
    <property type="term" value="F:zinc ion binding"/>
    <property type="evidence" value="ECO:0007669"/>
    <property type="project" value="UniProtKB-KW"/>
</dbReference>
<evidence type="ECO:0000256" key="7">
    <source>
        <dbReference type="ARBA" id="ARBA00022786"/>
    </source>
</evidence>
<dbReference type="CDD" id="cd20335">
    <property type="entry name" value="BRcat_RBR"/>
    <property type="match status" value="1"/>
</dbReference>
<dbReference type="PROSITE" id="PS51873">
    <property type="entry name" value="TRIAD"/>
    <property type="match status" value="1"/>
</dbReference>
<dbReference type="InterPro" id="IPR013083">
    <property type="entry name" value="Znf_RING/FYVE/PHD"/>
</dbReference>
<evidence type="ECO:0000313" key="12">
    <source>
        <dbReference type="Proteomes" id="UP001144673"/>
    </source>
</evidence>
<dbReference type="EMBL" id="JAJHUN010000007">
    <property type="protein sequence ID" value="KAJ4155526.1"/>
    <property type="molecule type" value="Genomic_DNA"/>
</dbReference>
<dbReference type="SUPFAM" id="SSF57850">
    <property type="entry name" value="RING/U-box"/>
    <property type="match status" value="2"/>
</dbReference>
<comment type="catalytic activity">
    <reaction evidence="1">
        <text>[E2 ubiquitin-conjugating enzyme]-S-ubiquitinyl-L-cysteine + [acceptor protein]-L-lysine = [E2 ubiquitin-conjugating enzyme]-L-cysteine + [acceptor protein]-N(6)-ubiquitinyl-L-lysine.</text>
        <dbReference type="EC" id="2.3.2.31"/>
    </reaction>
</comment>
<feature type="region of interest" description="Disordered" evidence="9">
    <location>
        <begin position="56"/>
        <end position="93"/>
    </location>
</feature>
<evidence type="ECO:0000259" key="10">
    <source>
        <dbReference type="PROSITE" id="PS51873"/>
    </source>
</evidence>
<dbReference type="GeneID" id="80887925"/>
<dbReference type="Proteomes" id="UP001144673">
    <property type="component" value="Chromosome 6"/>
</dbReference>
<keyword evidence="5" id="KW-0677">Repeat</keyword>
<dbReference type="GO" id="GO:0016567">
    <property type="term" value="P:protein ubiquitination"/>
    <property type="evidence" value="ECO:0007669"/>
    <property type="project" value="InterPro"/>
</dbReference>
<dbReference type="Gene3D" id="3.30.40.10">
    <property type="entry name" value="Zinc/RING finger domain, C3HC4 (zinc finger)"/>
    <property type="match status" value="1"/>
</dbReference>
<feature type="domain" description="RING-type" evidence="10">
    <location>
        <begin position="119"/>
        <end position="311"/>
    </location>
</feature>
<dbReference type="InterPro" id="IPR018957">
    <property type="entry name" value="Znf_C3HC4_RING-type"/>
</dbReference>
<dbReference type="AlphaFoldDB" id="A0A9W8UP49"/>
<dbReference type="InterPro" id="IPR017907">
    <property type="entry name" value="Znf_RING_CS"/>
</dbReference>
<keyword evidence="3" id="KW-0808">Transferase</keyword>
<evidence type="ECO:0000256" key="4">
    <source>
        <dbReference type="ARBA" id="ARBA00022723"/>
    </source>
</evidence>
<dbReference type="Pfam" id="PF01485">
    <property type="entry name" value="IBR"/>
    <property type="match status" value="1"/>
</dbReference>
<sequence>MDSAGDASLRLALELQIQDAEGLSRPKQEGQDRKRKASDFDVALGVYQEHLATEVQSVGGRLPAPSVDGRPSRPRKRPATGQRKVPTPATRVNPPRQAKAYVWQTAVTAQTVGPADNSSALQCAGCLEVPNGDSSIRTPCNHSYCSTCLVKLFTAATTDGGAFPASCCIEPIPLADAHRFLRAEVVACYEMMQLETDTQAADRRYCHNDACGRFIPPADFVGDRAHCRSCSAQTCILCRAAAHDGVCPDDPAPDEIRALVAARRLRWKQCPRCTKWIEKISGCCYMVCPWPCKAEFCYKCGEPWKGCICRP</sequence>
<protein>
    <recommendedName>
        <fullName evidence="2">RBR-type E3 ubiquitin transferase</fullName>
        <ecNumber evidence="2">2.3.2.31</ecNumber>
    </recommendedName>
</protein>
<dbReference type="EC" id="2.3.2.31" evidence="2"/>
<evidence type="ECO:0000256" key="2">
    <source>
        <dbReference type="ARBA" id="ARBA00012251"/>
    </source>
</evidence>
<dbReference type="PROSITE" id="PS00518">
    <property type="entry name" value="ZF_RING_1"/>
    <property type="match status" value="1"/>
</dbReference>
<keyword evidence="7" id="KW-0833">Ubl conjugation pathway</keyword>
<evidence type="ECO:0000256" key="3">
    <source>
        <dbReference type="ARBA" id="ARBA00022679"/>
    </source>
</evidence>
<dbReference type="KEGG" id="amus:LMH87_000766"/>
<organism evidence="11 12">
    <name type="scientific">Akanthomyces muscarius</name>
    <name type="common">Entomopathogenic fungus</name>
    <name type="synonym">Lecanicillium muscarium</name>
    <dbReference type="NCBI Taxonomy" id="2231603"/>
    <lineage>
        <taxon>Eukaryota</taxon>
        <taxon>Fungi</taxon>
        <taxon>Dikarya</taxon>
        <taxon>Ascomycota</taxon>
        <taxon>Pezizomycotina</taxon>
        <taxon>Sordariomycetes</taxon>
        <taxon>Hypocreomycetidae</taxon>
        <taxon>Hypocreales</taxon>
        <taxon>Cordycipitaceae</taxon>
        <taxon>Akanthomyces</taxon>
    </lineage>
</organism>
<proteinExistence type="predicted"/>
<dbReference type="PANTHER" id="PTHR11685">
    <property type="entry name" value="RBR FAMILY RING FINGER AND IBR DOMAIN-CONTAINING"/>
    <property type="match status" value="1"/>
</dbReference>
<evidence type="ECO:0000256" key="1">
    <source>
        <dbReference type="ARBA" id="ARBA00001798"/>
    </source>
</evidence>
<name>A0A9W8UP49_AKAMU</name>
<evidence type="ECO:0000256" key="5">
    <source>
        <dbReference type="ARBA" id="ARBA00022737"/>
    </source>
</evidence>